<dbReference type="PANTHER" id="PTHR47356:SF2">
    <property type="entry name" value="FAD-BINDING DOMAIN-CONTAINING PROTEIN-RELATED"/>
    <property type="match status" value="1"/>
</dbReference>
<evidence type="ECO:0000313" key="7">
    <source>
        <dbReference type="EMBL" id="RAR02857.1"/>
    </source>
</evidence>
<keyword evidence="2" id="KW-0285">Flavoprotein</keyword>
<dbReference type="Proteomes" id="UP000249619">
    <property type="component" value="Unassembled WGS sequence"/>
</dbReference>
<feature type="transmembrane region" description="Helical" evidence="5">
    <location>
        <begin position="735"/>
        <end position="753"/>
    </location>
</feature>
<feature type="transmembrane region" description="Helical" evidence="5">
    <location>
        <begin position="765"/>
        <end position="788"/>
    </location>
</feature>
<dbReference type="EMBL" id="QGDH01000200">
    <property type="protein sequence ID" value="RAR02857.1"/>
    <property type="molecule type" value="Genomic_DNA"/>
</dbReference>
<sequence>MSSKRHAKVLIAGGSVAGLTLANILERIGVDYLLLEKYGKIAPDLGASIGIFPNGFRILDQLGCHGAITELVEGADGFETLGMRNEKGELIQLIDQASTHIKQRVAYVPIFVDRQMIIQILYDNLQDKSKILTSKGVREVRQNSDGVSVGTSDGSVFTGEMLVGADGIHSTVRREMWRLADESLQGRLFPESDRTQAPTEYCCIFGISKPNSKFPKYSSQNVLGNDYSYLVASGPNHRIYWFLFKKLPKMTYGLYDKIPKFTEEERDALAAEHANNPITEDLRFGELYANRTTATLQALPEVVFSRWHYRRIITIGDAAHKFNPIGGQGGNSAIEDAAVLSNQLYCLLKADASSAFSETNLTRIFETMHSIRHDRATGFMKRSHELQSMQAQDTFAMKIVAKYVIPGSSPDSMLEMFSQMARPAARLDMMDVPKREHVDLYYDERVAKPIESKIPQYIAYAIFLALSTAVIVNVRIPDIPVPSSKAEVQSATGIQTVDTILGLVAQAFAESISWADAGHTLLSFYLLMFLAPILLIWYIEGNRQGSRRSIISWPSVFGLAMHAHSIALIAPLSFLSHIWTTGGAKSTLGRYTRPSVAKCIGPAVFLGYIVPTTFLFVPSVSRVYGVHLITAWLFGSISISAILAFVPRVLEDAGKKPGVEDSNGAFAQYRNDDIPILNKTYKIAFAASLIYHSTTILFLLLGSGHPALAPSRFLLSSATSLSTSMFTFLKQDLYYAVAAVALFGLYSVFELRAKGLVTSSRALRVGALFLGAQGAFGPGAALVALWWWREGVLVAGAGSVEVVVGKREEKAGKA</sequence>
<dbReference type="InterPro" id="IPR002938">
    <property type="entry name" value="FAD-bd"/>
</dbReference>
<comment type="similarity">
    <text evidence="1">Belongs to the paxM FAD-dependent monooxygenase family.</text>
</comment>
<dbReference type="OrthoDB" id="10029326at2759"/>
<feature type="transmembrane region" description="Helical" evidence="5">
    <location>
        <begin position="595"/>
        <end position="617"/>
    </location>
</feature>
<dbReference type="PRINTS" id="PR00420">
    <property type="entry name" value="RNGMNOXGNASE"/>
</dbReference>
<keyword evidence="5" id="KW-0812">Transmembrane</keyword>
<name>A0A364MT81_STELY</name>
<feature type="domain" description="FAD-binding" evidence="6">
    <location>
        <begin position="7"/>
        <end position="175"/>
    </location>
</feature>
<dbReference type="GO" id="GO:0004497">
    <property type="term" value="F:monooxygenase activity"/>
    <property type="evidence" value="ECO:0007669"/>
    <property type="project" value="InterPro"/>
</dbReference>
<reference evidence="8" key="1">
    <citation type="submission" date="2018-05" db="EMBL/GenBank/DDBJ databases">
        <title>Draft genome sequence of Stemphylium lycopersici strain CIDEFI 213.</title>
        <authorList>
            <person name="Medina R."/>
            <person name="Franco M.E.E."/>
            <person name="Lucentini C.G."/>
            <person name="Saparrat M.C.N."/>
            <person name="Balatti P.A."/>
        </authorList>
    </citation>
    <scope>NUCLEOTIDE SEQUENCE [LARGE SCALE GENOMIC DNA]</scope>
    <source>
        <strain evidence="8">CIDEFI 213</strain>
    </source>
</reference>
<dbReference type="GO" id="GO:0071949">
    <property type="term" value="F:FAD binding"/>
    <property type="evidence" value="ECO:0007669"/>
    <property type="project" value="InterPro"/>
</dbReference>
<evidence type="ECO:0000256" key="5">
    <source>
        <dbReference type="SAM" id="Phobius"/>
    </source>
</evidence>
<comment type="caution">
    <text evidence="7">The sequence shown here is derived from an EMBL/GenBank/DDBJ whole genome shotgun (WGS) entry which is preliminary data.</text>
</comment>
<feature type="domain" description="FAD-binding" evidence="6">
    <location>
        <begin position="293"/>
        <end position="356"/>
    </location>
</feature>
<evidence type="ECO:0000313" key="8">
    <source>
        <dbReference type="Proteomes" id="UP000249619"/>
    </source>
</evidence>
<evidence type="ECO:0000256" key="2">
    <source>
        <dbReference type="ARBA" id="ARBA00022630"/>
    </source>
</evidence>
<keyword evidence="3" id="KW-0274">FAD</keyword>
<proteinExistence type="inferred from homology"/>
<evidence type="ECO:0000256" key="1">
    <source>
        <dbReference type="ARBA" id="ARBA00007992"/>
    </source>
</evidence>
<feature type="transmembrane region" description="Helical" evidence="5">
    <location>
        <begin position="521"/>
        <end position="539"/>
    </location>
</feature>
<evidence type="ECO:0000256" key="4">
    <source>
        <dbReference type="ARBA" id="ARBA00023002"/>
    </source>
</evidence>
<keyword evidence="5" id="KW-0472">Membrane</keyword>
<gene>
    <name evidence="7" type="ORF">DDE83_008439</name>
</gene>
<dbReference type="SUPFAM" id="SSF51905">
    <property type="entry name" value="FAD/NAD(P)-binding domain"/>
    <property type="match status" value="1"/>
</dbReference>
<keyword evidence="4" id="KW-0560">Oxidoreductase</keyword>
<keyword evidence="8" id="KW-1185">Reference proteome</keyword>
<feature type="transmembrane region" description="Helical" evidence="5">
    <location>
        <begin position="551"/>
        <end position="575"/>
    </location>
</feature>
<organism evidence="7 8">
    <name type="scientific">Stemphylium lycopersici</name>
    <name type="common">Tomato gray leaf spot disease fungus</name>
    <name type="synonym">Thyrospora lycopersici</name>
    <dbReference type="NCBI Taxonomy" id="183478"/>
    <lineage>
        <taxon>Eukaryota</taxon>
        <taxon>Fungi</taxon>
        <taxon>Dikarya</taxon>
        <taxon>Ascomycota</taxon>
        <taxon>Pezizomycotina</taxon>
        <taxon>Dothideomycetes</taxon>
        <taxon>Pleosporomycetidae</taxon>
        <taxon>Pleosporales</taxon>
        <taxon>Pleosporineae</taxon>
        <taxon>Pleosporaceae</taxon>
        <taxon>Stemphylium</taxon>
    </lineage>
</organism>
<accession>A0A364MT81</accession>
<dbReference type="PANTHER" id="PTHR47356">
    <property type="entry name" value="FAD-DEPENDENT MONOOXYGENASE ASQG-RELATED"/>
    <property type="match status" value="1"/>
</dbReference>
<dbReference type="STRING" id="183478.A0A364MT81"/>
<evidence type="ECO:0000256" key="3">
    <source>
        <dbReference type="ARBA" id="ARBA00022827"/>
    </source>
</evidence>
<keyword evidence="5" id="KW-1133">Transmembrane helix</keyword>
<dbReference type="InterPro" id="IPR050562">
    <property type="entry name" value="FAD_mOase_fung"/>
</dbReference>
<feature type="transmembrane region" description="Helical" evidence="5">
    <location>
        <begin position="457"/>
        <end position="476"/>
    </location>
</feature>
<dbReference type="InterPro" id="IPR036188">
    <property type="entry name" value="FAD/NAD-bd_sf"/>
</dbReference>
<feature type="transmembrane region" description="Helical" evidence="5">
    <location>
        <begin position="624"/>
        <end position="646"/>
    </location>
</feature>
<dbReference type="Gene3D" id="3.50.50.60">
    <property type="entry name" value="FAD/NAD(P)-binding domain"/>
    <property type="match status" value="1"/>
</dbReference>
<evidence type="ECO:0000259" key="6">
    <source>
        <dbReference type="Pfam" id="PF01494"/>
    </source>
</evidence>
<dbReference type="AlphaFoldDB" id="A0A364MT81"/>
<feature type="transmembrane region" description="Helical" evidence="5">
    <location>
        <begin position="683"/>
        <end position="701"/>
    </location>
</feature>
<dbReference type="Pfam" id="PF01494">
    <property type="entry name" value="FAD_binding_3"/>
    <property type="match status" value="2"/>
</dbReference>
<protein>
    <submittedName>
        <fullName evidence="7">Fad binding domain-containing protein</fullName>
    </submittedName>
</protein>